<evidence type="ECO:0000313" key="2">
    <source>
        <dbReference type="EMBL" id="NYE19527.1"/>
    </source>
</evidence>
<proteinExistence type="predicted"/>
<gene>
    <name evidence="2" type="ORF">BJ991_001555</name>
</gene>
<feature type="transmembrane region" description="Helical" evidence="1">
    <location>
        <begin position="12"/>
        <end position="33"/>
    </location>
</feature>
<feature type="transmembrane region" description="Helical" evidence="1">
    <location>
        <begin position="39"/>
        <end position="60"/>
    </location>
</feature>
<reference evidence="2 3" key="1">
    <citation type="submission" date="2020-07" db="EMBL/GenBank/DDBJ databases">
        <title>Sequencing the genomes of 1000 actinobacteria strains.</title>
        <authorList>
            <person name="Klenk H.-P."/>
        </authorList>
    </citation>
    <scope>NUCLEOTIDE SEQUENCE [LARGE SCALE GENOMIC DNA]</scope>
    <source>
        <strain evidence="2 3">DSM 24662</strain>
    </source>
</reference>
<keyword evidence="1" id="KW-1133">Transmembrane helix</keyword>
<keyword evidence="3" id="KW-1185">Reference proteome</keyword>
<dbReference type="Proteomes" id="UP000576969">
    <property type="component" value="Unassembled WGS sequence"/>
</dbReference>
<feature type="transmembrane region" description="Helical" evidence="1">
    <location>
        <begin position="72"/>
        <end position="94"/>
    </location>
</feature>
<dbReference type="EMBL" id="JACCBV010000001">
    <property type="protein sequence ID" value="NYE19527.1"/>
    <property type="molecule type" value="Genomic_DNA"/>
</dbReference>
<evidence type="ECO:0000313" key="3">
    <source>
        <dbReference type="Proteomes" id="UP000576969"/>
    </source>
</evidence>
<dbReference type="RefSeq" id="WP_179488939.1">
    <property type="nucleotide sequence ID" value="NZ_JACCBV010000001.1"/>
</dbReference>
<name>A0A7Y9GNA8_9MICO</name>
<keyword evidence="1" id="KW-0472">Membrane</keyword>
<sequence length="96" mass="9954">MAVPELVPRRTIGGIIAVWIVAALVGIAIAVFVPLGWRAQWLAVGLAACLIVSFVVQLSYGRSQGFTQRVGASVLGAFVVLGILSLGFGLASLFSV</sequence>
<comment type="caution">
    <text evidence="2">The sequence shown here is derived from an EMBL/GenBank/DDBJ whole genome shotgun (WGS) entry which is preliminary data.</text>
</comment>
<organism evidence="2 3">
    <name type="scientific">Microbacterium immunditiarum</name>
    <dbReference type="NCBI Taxonomy" id="337480"/>
    <lineage>
        <taxon>Bacteria</taxon>
        <taxon>Bacillati</taxon>
        <taxon>Actinomycetota</taxon>
        <taxon>Actinomycetes</taxon>
        <taxon>Micrococcales</taxon>
        <taxon>Microbacteriaceae</taxon>
        <taxon>Microbacterium</taxon>
    </lineage>
</organism>
<keyword evidence="1" id="KW-0812">Transmembrane</keyword>
<accession>A0A7Y9GNA8</accession>
<protein>
    <submittedName>
        <fullName evidence="2">VIT1/CCC1 family predicted Fe2+/Mn2+ transporter</fullName>
    </submittedName>
</protein>
<dbReference type="AlphaFoldDB" id="A0A7Y9GNA8"/>
<evidence type="ECO:0000256" key="1">
    <source>
        <dbReference type="SAM" id="Phobius"/>
    </source>
</evidence>